<reference evidence="1 2" key="1">
    <citation type="submission" date="2020-08" db="EMBL/GenBank/DDBJ databases">
        <title>Genome sequence of Sphingomonas lutea KCTC 23642T.</title>
        <authorList>
            <person name="Hyun D.-W."/>
            <person name="Bae J.-W."/>
        </authorList>
    </citation>
    <scope>NUCLEOTIDE SEQUENCE [LARGE SCALE GENOMIC DNA]</scope>
    <source>
        <strain evidence="1 2">KCTC 23642</strain>
    </source>
</reference>
<keyword evidence="2" id="KW-1185">Reference proteome</keyword>
<sequence>MLTLLASAIALSAPQPATPRVQARATVRIVAGAQLHMDGRPNRHAPRARPAMIEMQRGQAKIPAQLIEFE</sequence>
<name>A0A7G9SIJ7_9SPHN</name>
<evidence type="ECO:0000313" key="1">
    <source>
        <dbReference type="EMBL" id="QNN67672.1"/>
    </source>
</evidence>
<dbReference type="RefSeq" id="WP_187538443.1">
    <property type="nucleotide sequence ID" value="NZ_BAABJT010000001.1"/>
</dbReference>
<proteinExistence type="predicted"/>
<evidence type="ECO:0000313" key="2">
    <source>
        <dbReference type="Proteomes" id="UP000515971"/>
    </source>
</evidence>
<dbReference type="KEGG" id="slut:H9L13_01615"/>
<dbReference type="AlphaFoldDB" id="A0A7G9SIJ7"/>
<gene>
    <name evidence="1" type="ORF">H9L13_01615</name>
</gene>
<protein>
    <submittedName>
        <fullName evidence="1">Uncharacterized protein</fullName>
    </submittedName>
</protein>
<dbReference type="EMBL" id="CP060718">
    <property type="protein sequence ID" value="QNN67672.1"/>
    <property type="molecule type" value="Genomic_DNA"/>
</dbReference>
<organism evidence="1 2">
    <name type="scientific">Sphingomonas lutea</name>
    <dbReference type="NCBI Taxonomy" id="1045317"/>
    <lineage>
        <taxon>Bacteria</taxon>
        <taxon>Pseudomonadati</taxon>
        <taxon>Pseudomonadota</taxon>
        <taxon>Alphaproteobacteria</taxon>
        <taxon>Sphingomonadales</taxon>
        <taxon>Sphingomonadaceae</taxon>
        <taxon>Sphingomonas</taxon>
    </lineage>
</organism>
<dbReference type="Proteomes" id="UP000515971">
    <property type="component" value="Chromosome"/>
</dbReference>
<accession>A0A7G9SIJ7</accession>